<evidence type="ECO:0000313" key="1">
    <source>
        <dbReference type="EMBL" id="PIE97254.1"/>
    </source>
</evidence>
<accession>A0A2G6QKA3</accession>
<comment type="caution">
    <text evidence="1">The sequence shown here is derived from an EMBL/GenBank/DDBJ whole genome shotgun (WGS) entry which is preliminary data.</text>
</comment>
<name>A0A2G6QKA3_9BACI</name>
<reference evidence="1 2" key="1">
    <citation type="submission" date="2017-09" db="EMBL/GenBank/DDBJ databases">
        <title>Biocontrol bacteria screening and application from spent mushroom substrate.</title>
        <authorList>
            <person name="Sun X."/>
        </authorList>
    </citation>
    <scope>NUCLEOTIDE SEQUENCE [LARGE SCALE GENOMIC DNA]</scope>
    <source>
        <strain evidence="1 2">100374</strain>
    </source>
</reference>
<organism evidence="1 2">
    <name type="scientific">Bacillus fungorum</name>
    <dbReference type="NCBI Taxonomy" id="2039284"/>
    <lineage>
        <taxon>Bacteria</taxon>
        <taxon>Bacillati</taxon>
        <taxon>Bacillota</taxon>
        <taxon>Bacilli</taxon>
        <taxon>Bacillales</taxon>
        <taxon>Bacillaceae</taxon>
        <taxon>Bacillus</taxon>
    </lineage>
</organism>
<dbReference type="Proteomes" id="UP000228484">
    <property type="component" value="Unassembled WGS sequence"/>
</dbReference>
<proteinExistence type="predicted"/>
<keyword evidence="2" id="KW-1185">Reference proteome</keyword>
<protein>
    <submittedName>
        <fullName evidence="1">Uncharacterized protein</fullName>
    </submittedName>
</protein>
<sequence>MTLLFSLPRYLDNKTLYFIFVRAILLIKVKSSVSTFGKVVKVVDEK</sequence>
<gene>
    <name evidence="1" type="ORF">CO726_00420</name>
</gene>
<evidence type="ECO:0000313" key="2">
    <source>
        <dbReference type="Proteomes" id="UP000228484"/>
    </source>
</evidence>
<dbReference type="AlphaFoldDB" id="A0A2G6QKA3"/>
<dbReference type="EMBL" id="NWUW01000001">
    <property type="protein sequence ID" value="PIE97254.1"/>
    <property type="molecule type" value="Genomic_DNA"/>
</dbReference>